<feature type="region of interest" description="Disordered" evidence="1">
    <location>
        <begin position="32"/>
        <end position="104"/>
    </location>
</feature>
<keyword evidence="2" id="KW-1133">Transmembrane helix</keyword>
<keyword evidence="2" id="KW-0812">Transmembrane</keyword>
<feature type="transmembrane region" description="Helical" evidence="2">
    <location>
        <begin position="112"/>
        <end position="135"/>
    </location>
</feature>
<reference evidence="3" key="1">
    <citation type="submission" date="2023-03" db="EMBL/GenBank/DDBJ databases">
        <title>Massive genome expansion in bonnet fungi (Mycena s.s.) driven by repeated elements and novel gene families across ecological guilds.</title>
        <authorList>
            <consortium name="Lawrence Berkeley National Laboratory"/>
            <person name="Harder C.B."/>
            <person name="Miyauchi S."/>
            <person name="Viragh M."/>
            <person name="Kuo A."/>
            <person name="Thoen E."/>
            <person name="Andreopoulos B."/>
            <person name="Lu D."/>
            <person name="Skrede I."/>
            <person name="Drula E."/>
            <person name="Henrissat B."/>
            <person name="Morin E."/>
            <person name="Kohler A."/>
            <person name="Barry K."/>
            <person name="LaButti K."/>
            <person name="Morin E."/>
            <person name="Salamov A."/>
            <person name="Lipzen A."/>
            <person name="Mereny Z."/>
            <person name="Hegedus B."/>
            <person name="Baldrian P."/>
            <person name="Stursova M."/>
            <person name="Weitz H."/>
            <person name="Taylor A."/>
            <person name="Grigoriev I.V."/>
            <person name="Nagy L.G."/>
            <person name="Martin F."/>
            <person name="Kauserud H."/>
        </authorList>
    </citation>
    <scope>NUCLEOTIDE SEQUENCE</scope>
    <source>
        <strain evidence="3">CBHHK200</strain>
    </source>
</reference>
<gene>
    <name evidence="3" type="ORF">C8F04DRAFT_1094256</name>
</gene>
<feature type="compositionally biased region" description="Polar residues" evidence="1">
    <location>
        <begin position="283"/>
        <end position="311"/>
    </location>
</feature>
<keyword evidence="2" id="KW-0472">Membrane</keyword>
<protein>
    <submittedName>
        <fullName evidence="3">Uncharacterized protein</fullName>
    </submittedName>
</protein>
<name>A0AAD6SZM3_9AGAR</name>
<comment type="caution">
    <text evidence="3">The sequence shown here is derived from an EMBL/GenBank/DDBJ whole genome shotgun (WGS) entry which is preliminary data.</text>
</comment>
<keyword evidence="4" id="KW-1185">Reference proteome</keyword>
<evidence type="ECO:0000256" key="2">
    <source>
        <dbReference type="SAM" id="Phobius"/>
    </source>
</evidence>
<proteinExistence type="predicted"/>
<dbReference type="Proteomes" id="UP001218188">
    <property type="component" value="Unassembled WGS sequence"/>
</dbReference>
<feature type="region of interest" description="Disordered" evidence="1">
    <location>
        <begin position="171"/>
        <end position="190"/>
    </location>
</feature>
<dbReference type="EMBL" id="JARJCM010000041">
    <property type="protein sequence ID" value="KAJ7036735.1"/>
    <property type="molecule type" value="Genomic_DNA"/>
</dbReference>
<sequence>MASQTVSHSSSDKISSVVLTSSSSSSIAHQTSSQVLAAPLSSPVTTSSVISSSSRRSTSDESSASPSFSSSSSLQIPSSYASKDAHASSPSQTSSYPSTDAQTTPPLSRMPAIIGAIVASVVVVALIAILIFFIYHRGRKRRSKISSIISQQDPFMWEHPLEADVRRKDPAHSAAEPGWPDEFSVSTISTPRPRSSIVSAVSTPLRGRRQSSNALATKGPHYTIRSHASVGDVYGFGQDLAWQEAHYEDVVPMSGPAARPAIGIVPPTPSSETGNHDKPATSLLRNPSTASSVPSVYSTASMTPPHNSVLRTTADIPSPL</sequence>
<feature type="region of interest" description="Disordered" evidence="1">
    <location>
        <begin position="263"/>
        <end position="320"/>
    </location>
</feature>
<evidence type="ECO:0000313" key="4">
    <source>
        <dbReference type="Proteomes" id="UP001218188"/>
    </source>
</evidence>
<evidence type="ECO:0000313" key="3">
    <source>
        <dbReference type="EMBL" id="KAJ7036735.1"/>
    </source>
</evidence>
<dbReference type="AlphaFoldDB" id="A0AAD6SZM3"/>
<accession>A0AAD6SZM3</accession>
<organism evidence="3 4">
    <name type="scientific">Mycena alexandri</name>
    <dbReference type="NCBI Taxonomy" id="1745969"/>
    <lineage>
        <taxon>Eukaryota</taxon>
        <taxon>Fungi</taxon>
        <taxon>Dikarya</taxon>
        <taxon>Basidiomycota</taxon>
        <taxon>Agaricomycotina</taxon>
        <taxon>Agaricomycetes</taxon>
        <taxon>Agaricomycetidae</taxon>
        <taxon>Agaricales</taxon>
        <taxon>Marasmiineae</taxon>
        <taxon>Mycenaceae</taxon>
        <taxon>Mycena</taxon>
    </lineage>
</organism>
<feature type="compositionally biased region" description="Low complexity" evidence="1">
    <location>
        <begin position="32"/>
        <end position="99"/>
    </location>
</feature>
<evidence type="ECO:0000256" key="1">
    <source>
        <dbReference type="SAM" id="MobiDB-lite"/>
    </source>
</evidence>